<keyword evidence="12" id="KW-1185">Reference proteome</keyword>
<dbReference type="InterPro" id="IPR038107">
    <property type="entry name" value="Glycos_transf_N_sf"/>
</dbReference>
<dbReference type="EC" id="2.4.99.12" evidence="2 9"/>
<keyword evidence="9" id="KW-0448">Lipopolysaccharide biosynthesis</keyword>
<feature type="active site" description="Proton acceptor" evidence="7">
    <location>
        <position position="65"/>
    </location>
</feature>
<evidence type="ECO:0000256" key="2">
    <source>
        <dbReference type="ARBA" id="ARBA00012621"/>
    </source>
</evidence>
<evidence type="ECO:0000256" key="3">
    <source>
        <dbReference type="ARBA" id="ARBA00019077"/>
    </source>
</evidence>
<keyword evidence="4 9" id="KW-0808">Transferase</keyword>
<dbReference type="RefSeq" id="WP_105482094.1">
    <property type="nucleotide sequence ID" value="NZ_NIGF01000001.1"/>
</dbReference>
<dbReference type="Pfam" id="PF04413">
    <property type="entry name" value="Glycos_transf_N"/>
    <property type="match status" value="1"/>
</dbReference>
<dbReference type="AlphaFoldDB" id="A0A2S8SX19"/>
<feature type="domain" description="3-deoxy-D-manno-octulosonic-acid transferase N-terminal" evidence="10">
    <location>
        <begin position="50"/>
        <end position="217"/>
    </location>
</feature>
<comment type="similarity">
    <text evidence="9">Belongs to the glycosyltransferase group 1 family.</text>
</comment>
<dbReference type="PANTHER" id="PTHR42755:SF1">
    <property type="entry name" value="3-DEOXY-D-MANNO-OCTULOSONIC ACID TRANSFERASE, MITOCHONDRIAL-RELATED"/>
    <property type="match status" value="1"/>
</dbReference>
<dbReference type="GO" id="GO:0043842">
    <property type="term" value="F:Kdo transferase activity"/>
    <property type="evidence" value="ECO:0007669"/>
    <property type="project" value="UniProtKB-EC"/>
</dbReference>
<name>A0A2S8SX19_9BACT</name>
<gene>
    <name evidence="11" type="ORF">B1R32_10190</name>
</gene>
<evidence type="ECO:0000256" key="5">
    <source>
        <dbReference type="ARBA" id="ARBA00031445"/>
    </source>
</evidence>
<dbReference type="GO" id="GO:0005886">
    <property type="term" value="C:plasma membrane"/>
    <property type="evidence" value="ECO:0007669"/>
    <property type="project" value="UniProtKB-SubCell"/>
</dbReference>
<evidence type="ECO:0000313" key="12">
    <source>
        <dbReference type="Proteomes" id="UP000237684"/>
    </source>
</evidence>
<protein>
    <recommendedName>
        <fullName evidence="3 9">3-deoxy-D-manno-octulosonic acid transferase</fullName>
        <shortName evidence="9">Kdo transferase</shortName>
        <ecNumber evidence="2 9">2.4.99.12</ecNumber>
    </recommendedName>
    <alternativeName>
        <fullName evidence="5 9">Lipid IV(A) 3-deoxy-D-manno-octulosonic acid transferase</fullName>
    </alternativeName>
</protein>
<comment type="function">
    <text evidence="9">Involved in lipopolysaccharide (LPS) biosynthesis. Catalyzes the transfer of 3-deoxy-D-manno-octulosonate (Kdo) residue(s) from CMP-Kdo to lipid IV(A), the tetraacyldisaccharide-1,4'-bisphosphate precursor of lipid A.</text>
</comment>
<evidence type="ECO:0000256" key="7">
    <source>
        <dbReference type="PIRSR" id="PIRSR639901-1"/>
    </source>
</evidence>
<comment type="subcellular location">
    <subcellularLocation>
        <location evidence="9">Cell membrane</location>
    </subcellularLocation>
</comment>
<dbReference type="UniPathway" id="UPA00958"/>
<dbReference type="InParanoid" id="A0A2S8SX19"/>
<evidence type="ECO:0000256" key="6">
    <source>
        <dbReference type="ARBA" id="ARBA00049183"/>
    </source>
</evidence>
<dbReference type="Proteomes" id="UP000237684">
    <property type="component" value="Unassembled WGS sequence"/>
</dbReference>
<sequence length="425" mass="47076">MFPLFNVLLAPFVPALWLYTLHRRFVQKKSAASFHGQWGKVSPAMREFGRQNGPKIWLHAVSVGETMAAKPIARALKNEIEGVQIALSSTTDTGHEIAESLLKNGEVDCAFYFALDLAPVQNRVLSALAPDAILFIETELWPNLLHLARRQSIPTFLVNGRVSDNLLKTAPKIGPIWRWMSGNISIFLMRGEDDAARLISLGVAPQKIKVTGDVKLEAPPISSEELRKVWRERLGLIENDKVLICGSTHAGEEEIFLRLAPKLTGWKIAFAPRHPNRFDEVAQLAEQAGFDVITRSSHKKWKPNSIFLLDSVGELGDFYALGDAAFVGGSLVSRGGHNLLEPILRGVPVVFGPFVHNFLAQRDLILQHQLGVQLQTETEIAAWLNALDFNRADFAQRVETALETHRGAAAKMARIIDEAIAKSRG</sequence>
<evidence type="ECO:0000256" key="8">
    <source>
        <dbReference type="PIRSR" id="PIRSR639901-2"/>
    </source>
</evidence>
<evidence type="ECO:0000256" key="4">
    <source>
        <dbReference type="ARBA" id="ARBA00022679"/>
    </source>
</evidence>
<dbReference type="OrthoDB" id="9789797at2"/>
<keyword evidence="9" id="KW-0472">Membrane</keyword>
<dbReference type="EMBL" id="NIGF01000001">
    <property type="protein sequence ID" value="PQV65350.1"/>
    <property type="molecule type" value="Genomic_DNA"/>
</dbReference>
<dbReference type="PANTHER" id="PTHR42755">
    <property type="entry name" value="3-DEOXY-MANNO-OCTULOSONATE CYTIDYLYLTRANSFERASE"/>
    <property type="match status" value="1"/>
</dbReference>
<feature type="site" description="Transition state stabilizer" evidence="8">
    <location>
        <position position="215"/>
    </location>
</feature>
<dbReference type="GO" id="GO:0009244">
    <property type="term" value="P:lipopolysaccharide core region biosynthetic process"/>
    <property type="evidence" value="ECO:0007669"/>
    <property type="project" value="UniProtKB-UniRule"/>
</dbReference>
<accession>A0A2S8SX19</accession>
<dbReference type="InterPro" id="IPR039901">
    <property type="entry name" value="Kdotransferase"/>
</dbReference>
<dbReference type="SUPFAM" id="SSF53756">
    <property type="entry name" value="UDP-Glycosyltransferase/glycogen phosphorylase"/>
    <property type="match status" value="1"/>
</dbReference>
<reference evidence="11 12" key="1">
    <citation type="journal article" date="2018" name="Syst. Appl. Microbiol.">
        <title>Abditibacterium utsteinense sp. nov., the first cultivated member of candidate phylum FBP, isolated from ice-free Antarctic soil samples.</title>
        <authorList>
            <person name="Tahon G."/>
            <person name="Tytgat B."/>
            <person name="Lebbe L."/>
            <person name="Carlier A."/>
            <person name="Willems A."/>
        </authorList>
    </citation>
    <scope>NUCLEOTIDE SEQUENCE [LARGE SCALE GENOMIC DNA]</scope>
    <source>
        <strain evidence="11 12">LMG 29911</strain>
    </source>
</reference>
<evidence type="ECO:0000259" key="10">
    <source>
        <dbReference type="Pfam" id="PF04413"/>
    </source>
</evidence>
<comment type="caution">
    <text evidence="11">The sequence shown here is derived from an EMBL/GenBank/DDBJ whole genome shotgun (WGS) entry which is preliminary data.</text>
</comment>
<dbReference type="Gene3D" id="3.40.50.2000">
    <property type="entry name" value="Glycogen Phosphorylase B"/>
    <property type="match status" value="1"/>
</dbReference>
<dbReference type="Gene3D" id="3.40.50.11720">
    <property type="entry name" value="3-Deoxy-D-manno-octulosonic-acid transferase, N-terminal domain"/>
    <property type="match status" value="1"/>
</dbReference>
<evidence type="ECO:0000256" key="9">
    <source>
        <dbReference type="RuleBase" id="RU365103"/>
    </source>
</evidence>
<dbReference type="GO" id="GO:0009245">
    <property type="term" value="P:lipid A biosynthetic process"/>
    <property type="evidence" value="ECO:0007669"/>
    <property type="project" value="TreeGrafter"/>
</dbReference>
<evidence type="ECO:0000256" key="1">
    <source>
        <dbReference type="ARBA" id="ARBA00004713"/>
    </source>
</evidence>
<proteinExistence type="inferred from homology"/>
<keyword evidence="9" id="KW-1003">Cell membrane</keyword>
<comment type="pathway">
    <text evidence="1 9">Bacterial outer membrane biogenesis; LPS core biosynthesis.</text>
</comment>
<evidence type="ECO:0000313" key="11">
    <source>
        <dbReference type="EMBL" id="PQV65350.1"/>
    </source>
</evidence>
<organism evidence="11 12">
    <name type="scientific">Abditibacterium utsteinense</name>
    <dbReference type="NCBI Taxonomy" id="1960156"/>
    <lineage>
        <taxon>Bacteria</taxon>
        <taxon>Pseudomonadati</taxon>
        <taxon>Abditibacteriota</taxon>
        <taxon>Abditibacteriia</taxon>
        <taxon>Abditibacteriales</taxon>
        <taxon>Abditibacteriaceae</taxon>
        <taxon>Abditibacterium</taxon>
    </lineage>
</organism>
<dbReference type="InterPro" id="IPR007507">
    <property type="entry name" value="Glycos_transf_N"/>
</dbReference>
<comment type="catalytic activity">
    <reaction evidence="6 9">
        <text>lipid IVA (E. coli) + CMP-3-deoxy-beta-D-manno-octulosonate = alpha-Kdo-(2-&gt;6)-lipid IVA (E. coli) + CMP + H(+)</text>
        <dbReference type="Rhea" id="RHEA:28066"/>
        <dbReference type="ChEBI" id="CHEBI:15378"/>
        <dbReference type="ChEBI" id="CHEBI:58603"/>
        <dbReference type="ChEBI" id="CHEBI:60364"/>
        <dbReference type="ChEBI" id="CHEBI:60377"/>
        <dbReference type="ChEBI" id="CHEBI:85987"/>
        <dbReference type="EC" id="2.4.99.12"/>
    </reaction>
</comment>
<feature type="site" description="Transition state stabilizer" evidence="8">
    <location>
        <position position="137"/>
    </location>
</feature>